<comment type="caution">
    <text evidence="1">The sequence shown here is derived from an EMBL/GenBank/DDBJ whole genome shotgun (WGS) entry which is preliminary data.</text>
</comment>
<protein>
    <submittedName>
        <fullName evidence="1">Fructose-bisphosphate aldolase</fullName>
    </submittedName>
</protein>
<gene>
    <name evidence="1" type="ORF">ENX73_03810</name>
</gene>
<proteinExistence type="predicted"/>
<reference evidence="1" key="1">
    <citation type="journal article" date="2020" name="mSystems">
        <title>Genome- and Community-Level Interaction Insights into Carbon Utilization and Element Cycling Functions of Hydrothermarchaeota in Hydrothermal Sediment.</title>
        <authorList>
            <person name="Zhou Z."/>
            <person name="Liu Y."/>
            <person name="Xu W."/>
            <person name="Pan J."/>
            <person name="Luo Z.H."/>
            <person name="Li M."/>
        </authorList>
    </citation>
    <scope>NUCLEOTIDE SEQUENCE [LARGE SCALE GENOMIC DNA]</scope>
    <source>
        <strain evidence="1">SpSt-966</strain>
    </source>
</reference>
<name>A0A7V3REQ8_9BACT</name>
<evidence type="ECO:0000313" key="1">
    <source>
        <dbReference type="EMBL" id="HGE75231.1"/>
    </source>
</evidence>
<dbReference type="InterPro" id="IPR050456">
    <property type="entry name" value="DeoC/FbaB_aldolase"/>
</dbReference>
<dbReference type="EMBL" id="DTPE01000162">
    <property type="protein sequence ID" value="HGE75231.1"/>
    <property type="molecule type" value="Genomic_DNA"/>
</dbReference>
<dbReference type="PANTHER" id="PTHR47916:SF1">
    <property type="entry name" value="3-HYDROXY-5-PHOSPHONOOXYPENTANE-2,4-DIONE THIOLASE"/>
    <property type="match status" value="1"/>
</dbReference>
<dbReference type="InterPro" id="IPR002915">
    <property type="entry name" value="DeoC/FbaB/LacD_aldolase"/>
</dbReference>
<dbReference type="Gene3D" id="3.20.20.70">
    <property type="entry name" value="Aldolase class I"/>
    <property type="match status" value="1"/>
</dbReference>
<dbReference type="PANTHER" id="PTHR47916">
    <property type="entry name" value="FRUCTOSE-BISPHOSPHATE ALDOLASE CLASS 1"/>
    <property type="match status" value="1"/>
</dbReference>
<dbReference type="SUPFAM" id="SSF51569">
    <property type="entry name" value="Aldolase"/>
    <property type="match status" value="1"/>
</dbReference>
<dbReference type="SMART" id="SM01133">
    <property type="entry name" value="DeoC"/>
    <property type="match status" value="1"/>
</dbReference>
<accession>A0A7V3REQ8</accession>
<dbReference type="Pfam" id="PF01791">
    <property type="entry name" value="DeoC"/>
    <property type="match status" value="1"/>
</dbReference>
<sequence>MNVGIDGTLLSPGIGKISLDLFASKDAPGRILTADIPLLSTVPGGSGEVVGHEIIADCEFAIRYGFDVVKVLLPWGEHEHVQMESVRVVSDLANECDRWNMPLMVEPVLWGEAIPKEKRNDSELIEHASRMALELGADILKIPYTGDKSEFKDLVNHLKVPVFILGGPKMKNVEGVLSVAKDSVDAGAKGIVFGRNVWQSPKMNALVNALKAIVHNGESTSEVMKKYNVR</sequence>
<dbReference type="InterPro" id="IPR013785">
    <property type="entry name" value="Aldolase_TIM"/>
</dbReference>
<organism evidence="1">
    <name type="scientific">Mesoaciditoga lauensis</name>
    <dbReference type="NCBI Taxonomy" id="1495039"/>
    <lineage>
        <taxon>Bacteria</taxon>
        <taxon>Thermotogati</taxon>
        <taxon>Thermotogota</taxon>
        <taxon>Thermotogae</taxon>
        <taxon>Mesoaciditogales</taxon>
        <taxon>Mesoaciditogaceae</taxon>
        <taxon>Mesoaciditoga</taxon>
    </lineage>
</organism>
<dbReference type="AlphaFoldDB" id="A0A7V3REQ8"/>
<dbReference type="GO" id="GO:0016829">
    <property type="term" value="F:lyase activity"/>
    <property type="evidence" value="ECO:0007669"/>
    <property type="project" value="InterPro"/>
</dbReference>